<dbReference type="GO" id="GO:0097730">
    <property type="term" value="C:non-motile cilium"/>
    <property type="evidence" value="ECO:0007669"/>
    <property type="project" value="Ensembl"/>
</dbReference>
<evidence type="ECO:0000256" key="2">
    <source>
        <dbReference type="ARBA" id="ARBA00010663"/>
    </source>
</evidence>
<dbReference type="SUPFAM" id="SSF81321">
    <property type="entry name" value="Family A G protein-coupled receptor-like"/>
    <property type="match status" value="1"/>
</dbReference>
<keyword evidence="5 9" id="KW-0297">G-protein coupled receptor</keyword>
<evidence type="ECO:0000256" key="1">
    <source>
        <dbReference type="ARBA" id="ARBA00004141"/>
    </source>
</evidence>
<reference evidence="12" key="2">
    <citation type="submission" date="2025-08" db="UniProtKB">
        <authorList>
            <consortium name="Ensembl"/>
        </authorList>
    </citation>
    <scope>IDENTIFICATION</scope>
</reference>
<evidence type="ECO:0000256" key="7">
    <source>
        <dbReference type="ARBA" id="ARBA00023170"/>
    </source>
</evidence>
<dbReference type="GO" id="GO:0007193">
    <property type="term" value="P:adenylate cyclase-inhibiting G protein-coupled receptor signaling pathway"/>
    <property type="evidence" value="ECO:0007669"/>
    <property type="project" value="Ensembl"/>
</dbReference>
<dbReference type="AlphaFoldDB" id="A0A8B9Y4U7"/>
<dbReference type="GO" id="GO:0003151">
    <property type="term" value="P:outflow tract morphogenesis"/>
    <property type="evidence" value="ECO:0007669"/>
    <property type="project" value="Ensembl"/>
</dbReference>
<evidence type="ECO:0000313" key="13">
    <source>
        <dbReference type="Proteomes" id="UP000694520"/>
    </source>
</evidence>
<feature type="transmembrane region" description="Helical" evidence="10">
    <location>
        <begin position="177"/>
        <end position="198"/>
    </location>
</feature>
<dbReference type="GO" id="GO:0016020">
    <property type="term" value="C:membrane"/>
    <property type="evidence" value="ECO:0007669"/>
    <property type="project" value="UniProtKB-SubCell"/>
</dbReference>
<dbReference type="PRINTS" id="PR00237">
    <property type="entry name" value="GPCRRHODOPSN"/>
</dbReference>
<feature type="domain" description="G-protein coupled receptors family 1 profile" evidence="11">
    <location>
        <begin position="22"/>
        <end position="199"/>
    </location>
</feature>
<dbReference type="Gene3D" id="1.20.1070.10">
    <property type="entry name" value="Rhodopsin 7-helix transmembrane proteins"/>
    <property type="match status" value="1"/>
</dbReference>
<dbReference type="PRINTS" id="PR01012">
    <property type="entry name" value="NRPEPTIDEYR"/>
</dbReference>
<dbReference type="Proteomes" id="UP000694520">
    <property type="component" value="Chromosome 16"/>
</dbReference>
<sequence length="255" mass="28981">MGPLGAEADENQTVEEMKVDQFVSTITLTVIALDRHRCIVYHLESKISKQISFLIIGLAWGVSALLASPLAIFREYSLIEIIPDFEIVACTEKWPGEEKGIYGTVYSLSSLLILYVLPLGIISFSYTRIWSKLKNHVSPGAAHDHYHQRRQKTTKMLVCVVVVFAVSWFHVLDLKEYKLIFTVFHIIAMCSTFANPLLYGWMNSNYRKAFLSAFRCEQRLDAIHSEVSVTFKAKKHLQVTKNNGPNDSFTETTNV</sequence>
<dbReference type="PANTHER" id="PTHR24235">
    <property type="entry name" value="NEUROPEPTIDE Y RECEPTOR"/>
    <property type="match status" value="1"/>
</dbReference>
<feature type="transmembrane region" description="Helical" evidence="10">
    <location>
        <begin position="153"/>
        <end position="171"/>
    </location>
</feature>
<dbReference type="PANTHER" id="PTHR24235:SF20">
    <property type="entry name" value="NEUROPEPTIDE Y RECEPTOR TYPE 2"/>
    <property type="match status" value="1"/>
</dbReference>
<dbReference type="Pfam" id="PF00001">
    <property type="entry name" value="7tm_1"/>
    <property type="match status" value="1"/>
</dbReference>
<organism evidence="12 13">
    <name type="scientific">Bos mutus grunniens</name>
    <name type="common">Wild yak</name>
    <name type="synonym">Bos grunniens</name>
    <dbReference type="NCBI Taxonomy" id="30521"/>
    <lineage>
        <taxon>Eukaryota</taxon>
        <taxon>Metazoa</taxon>
        <taxon>Chordata</taxon>
        <taxon>Craniata</taxon>
        <taxon>Vertebrata</taxon>
        <taxon>Euteleostomi</taxon>
        <taxon>Mammalia</taxon>
        <taxon>Eutheria</taxon>
        <taxon>Laurasiatheria</taxon>
        <taxon>Artiodactyla</taxon>
        <taxon>Ruminantia</taxon>
        <taxon>Pecora</taxon>
        <taxon>Bovidae</taxon>
        <taxon>Bovinae</taxon>
        <taxon>Bos</taxon>
    </lineage>
</organism>
<evidence type="ECO:0000256" key="9">
    <source>
        <dbReference type="RuleBase" id="RU000688"/>
    </source>
</evidence>
<feature type="transmembrane region" description="Helical" evidence="10">
    <location>
        <begin position="105"/>
        <end position="126"/>
    </location>
</feature>
<dbReference type="GeneTree" id="ENSGT00940000155973"/>
<evidence type="ECO:0000256" key="8">
    <source>
        <dbReference type="ARBA" id="ARBA00023224"/>
    </source>
</evidence>
<reference evidence="12" key="3">
    <citation type="submission" date="2025-09" db="UniProtKB">
        <authorList>
            <consortium name="Ensembl"/>
        </authorList>
    </citation>
    <scope>IDENTIFICATION</scope>
</reference>
<evidence type="ECO:0000256" key="6">
    <source>
        <dbReference type="ARBA" id="ARBA00023136"/>
    </source>
</evidence>
<protein>
    <submittedName>
        <fullName evidence="12">Neuropeptide Y receptor Y2</fullName>
    </submittedName>
</protein>
<dbReference type="PROSITE" id="PS50262">
    <property type="entry name" value="G_PROTEIN_RECEP_F1_2"/>
    <property type="match status" value="1"/>
</dbReference>
<keyword evidence="3 9" id="KW-0812">Transmembrane</keyword>
<dbReference type="GO" id="GO:0003214">
    <property type="term" value="P:cardiac left ventricle morphogenesis"/>
    <property type="evidence" value="ECO:0007669"/>
    <property type="project" value="Ensembl"/>
</dbReference>
<dbReference type="InterPro" id="IPR017452">
    <property type="entry name" value="GPCR_Rhodpsn_7TM"/>
</dbReference>
<dbReference type="GO" id="GO:0001601">
    <property type="term" value="F:peptide YY receptor activity"/>
    <property type="evidence" value="ECO:0007669"/>
    <property type="project" value="Ensembl"/>
</dbReference>
<evidence type="ECO:0000256" key="5">
    <source>
        <dbReference type="ARBA" id="ARBA00023040"/>
    </source>
</evidence>
<comment type="similarity">
    <text evidence="2 9">Belongs to the G-protein coupled receptor 1 family.</text>
</comment>
<dbReference type="Ensembl" id="ENSBGRT00000035047.1">
    <property type="protein sequence ID" value="ENSBGRP00000030290.1"/>
    <property type="gene ID" value="ENSBGRG00000019075.1"/>
</dbReference>
<dbReference type="InterPro" id="IPR000276">
    <property type="entry name" value="GPCR_Rhodpsn"/>
</dbReference>
<evidence type="ECO:0000259" key="11">
    <source>
        <dbReference type="PROSITE" id="PS50262"/>
    </source>
</evidence>
<keyword evidence="8 9" id="KW-0807">Transducer</keyword>
<evidence type="ECO:0000256" key="3">
    <source>
        <dbReference type="ARBA" id="ARBA00022692"/>
    </source>
</evidence>
<gene>
    <name evidence="12" type="primary">NPY2R</name>
</gene>
<feature type="transmembrane region" description="Helical" evidence="10">
    <location>
        <begin position="51"/>
        <end position="73"/>
    </location>
</feature>
<comment type="subcellular location">
    <subcellularLocation>
        <location evidence="1">Membrane</location>
        <topology evidence="1">Multi-pass membrane protein</topology>
    </subcellularLocation>
</comment>
<reference evidence="12" key="1">
    <citation type="submission" date="2019-05" db="EMBL/GenBank/DDBJ databases">
        <authorList>
            <person name="Zhang S."/>
            <person name="Liu J."/>
        </authorList>
    </citation>
    <scope>NUCLEOTIDE SEQUENCE [LARGE SCALE GENOMIC DNA]</scope>
</reference>
<evidence type="ECO:0000256" key="4">
    <source>
        <dbReference type="ARBA" id="ARBA00022989"/>
    </source>
</evidence>
<keyword evidence="4 10" id="KW-1133">Transmembrane helix</keyword>
<name>A0A8B9Y4U7_BOSMU</name>
<dbReference type="PROSITE" id="PS00237">
    <property type="entry name" value="G_PROTEIN_RECEP_F1_1"/>
    <property type="match status" value="1"/>
</dbReference>
<keyword evidence="6 10" id="KW-0472">Membrane</keyword>
<dbReference type="InterPro" id="IPR000611">
    <property type="entry name" value="NPY_rcpt"/>
</dbReference>
<proteinExistence type="inferred from homology"/>
<evidence type="ECO:0000256" key="10">
    <source>
        <dbReference type="SAM" id="Phobius"/>
    </source>
</evidence>
<accession>A0A8B9Y4U7</accession>
<keyword evidence="7 9" id="KW-0675">Receptor</keyword>
<evidence type="ECO:0000313" key="12">
    <source>
        <dbReference type="Ensembl" id="ENSBGRP00000030290.1"/>
    </source>
</evidence>
<keyword evidence="13" id="KW-1185">Reference proteome</keyword>